<evidence type="ECO:0000313" key="3">
    <source>
        <dbReference type="Proteomes" id="UP000271974"/>
    </source>
</evidence>
<comment type="caution">
    <text evidence="2">The sequence shown here is derived from an EMBL/GenBank/DDBJ whole genome shotgun (WGS) entry which is preliminary data.</text>
</comment>
<dbReference type="EMBL" id="RQTK01000613">
    <property type="protein sequence ID" value="RUS77058.1"/>
    <property type="molecule type" value="Genomic_DNA"/>
</dbReference>
<dbReference type="AlphaFoldDB" id="A0A3S0ZWK1"/>
<evidence type="ECO:0000259" key="1">
    <source>
        <dbReference type="Pfam" id="PF01207"/>
    </source>
</evidence>
<dbReference type="InterPro" id="IPR035587">
    <property type="entry name" value="DUS-like_FMN-bd"/>
</dbReference>
<dbReference type="PANTHER" id="PTHR45936:SF1">
    <property type="entry name" value="TRNA-DIHYDROURIDINE(20) SYNTHASE [NAD(P)+]-LIKE"/>
    <property type="match status" value="1"/>
</dbReference>
<dbReference type="OrthoDB" id="10262250at2759"/>
<dbReference type="Proteomes" id="UP000271974">
    <property type="component" value="Unassembled WGS sequence"/>
</dbReference>
<protein>
    <recommendedName>
        <fullName evidence="1">DUS-like FMN-binding domain-containing protein</fullName>
    </recommendedName>
</protein>
<evidence type="ECO:0000313" key="2">
    <source>
        <dbReference type="EMBL" id="RUS77058.1"/>
    </source>
</evidence>
<dbReference type="Gene3D" id="3.20.20.70">
    <property type="entry name" value="Aldolase class I"/>
    <property type="match status" value="1"/>
</dbReference>
<dbReference type="SUPFAM" id="SSF51395">
    <property type="entry name" value="FMN-linked oxidoreductases"/>
    <property type="match status" value="1"/>
</dbReference>
<keyword evidence="3" id="KW-1185">Reference proteome</keyword>
<dbReference type="STRING" id="188477.A0A3S0ZWK1"/>
<organism evidence="2 3">
    <name type="scientific">Elysia chlorotica</name>
    <name type="common">Eastern emerald elysia</name>
    <name type="synonym">Sea slug</name>
    <dbReference type="NCBI Taxonomy" id="188477"/>
    <lineage>
        <taxon>Eukaryota</taxon>
        <taxon>Metazoa</taxon>
        <taxon>Spiralia</taxon>
        <taxon>Lophotrochozoa</taxon>
        <taxon>Mollusca</taxon>
        <taxon>Gastropoda</taxon>
        <taxon>Heterobranchia</taxon>
        <taxon>Euthyneura</taxon>
        <taxon>Panpulmonata</taxon>
        <taxon>Sacoglossa</taxon>
        <taxon>Placobranchoidea</taxon>
        <taxon>Plakobranchidae</taxon>
        <taxon>Elysia</taxon>
    </lineage>
</organism>
<reference evidence="2 3" key="1">
    <citation type="submission" date="2019-01" db="EMBL/GenBank/DDBJ databases">
        <title>A draft genome assembly of the solar-powered sea slug Elysia chlorotica.</title>
        <authorList>
            <person name="Cai H."/>
            <person name="Li Q."/>
            <person name="Fang X."/>
            <person name="Li J."/>
            <person name="Curtis N.E."/>
            <person name="Altenburger A."/>
            <person name="Shibata T."/>
            <person name="Feng M."/>
            <person name="Maeda T."/>
            <person name="Schwartz J.A."/>
            <person name="Shigenobu S."/>
            <person name="Lundholm N."/>
            <person name="Nishiyama T."/>
            <person name="Yang H."/>
            <person name="Hasebe M."/>
            <person name="Li S."/>
            <person name="Pierce S.K."/>
            <person name="Wang J."/>
        </authorList>
    </citation>
    <scope>NUCLEOTIDE SEQUENCE [LARGE SCALE GENOMIC DNA]</scope>
    <source>
        <strain evidence="2">EC2010</strain>
        <tissue evidence="2">Whole organism of an adult</tissue>
    </source>
</reference>
<accession>A0A3S0ZWK1</accession>
<feature type="domain" description="DUS-like FMN-binding" evidence="1">
    <location>
        <begin position="17"/>
        <end position="125"/>
    </location>
</feature>
<proteinExistence type="predicted"/>
<dbReference type="InterPro" id="IPR052582">
    <property type="entry name" value="tRNA-DUS-like"/>
</dbReference>
<dbReference type="GO" id="GO:0017150">
    <property type="term" value="F:tRNA dihydrouridine synthase activity"/>
    <property type="evidence" value="ECO:0007669"/>
    <property type="project" value="TreeGrafter"/>
</dbReference>
<dbReference type="Pfam" id="PF01207">
    <property type="entry name" value="Dus"/>
    <property type="match status" value="1"/>
</dbReference>
<name>A0A3S0ZWK1_ELYCH</name>
<dbReference type="InterPro" id="IPR013785">
    <property type="entry name" value="Aldolase_TIM"/>
</dbReference>
<sequence length="142" mass="15857">MVMSQFRNEAQYRGKAILAPMVRVGTLPMRLLALHYGADLVYCEEIIDKKILMCQKKVNDLLGTTDFVLSDGTVVFRTCAAEKDKLIFQLGTCDAKRAVAAAKKIQDYVAGIDVNMGCPKEFSIKVIKCQLVICIYNIHAHK</sequence>
<dbReference type="GO" id="GO:0005737">
    <property type="term" value="C:cytoplasm"/>
    <property type="evidence" value="ECO:0007669"/>
    <property type="project" value="TreeGrafter"/>
</dbReference>
<dbReference type="PANTHER" id="PTHR45936">
    <property type="entry name" value="TRNA-DIHYDROURIDINE(20) SYNTHASE [NAD(P)+]-LIKE"/>
    <property type="match status" value="1"/>
</dbReference>
<gene>
    <name evidence="2" type="ORF">EGW08_015170</name>
</gene>